<dbReference type="Pfam" id="PF03478">
    <property type="entry name" value="Beta-prop_KIB1-4"/>
    <property type="match status" value="1"/>
</dbReference>
<dbReference type="AlphaFoldDB" id="A0A3B6R6L4"/>
<accession>A0A3B6R6L4</accession>
<reference evidence="3" key="2">
    <citation type="submission" date="2018-10" db="UniProtKB">
        <authorList>
            <consortium name="EnsemblPlants"/>
        </authorList>
    </citation>
    <scope>IDENTIFICATION</scope>
</reference>
<evidence type="ECO:0000313" key="4">
    <source>
        <dbReference type="Proteomes" id="UP000019116"/>
    </source>
</evidence>
<protein>
    <submittedName>
        <fullName evidence="3">Uncharacterized protein</fullName>
    </submittedName>
</protein>
<dbReference type="Pfam" id="PF00646">
    <property type="entry name" value="F-box"/>
    <property type="match status" value="1"/>
</dbReference>
<proteinExistence type="predicted"/>
<organism evidence="3">
    <name type="scientific">Triticum aestivum</name>
    <name type="common">Wheat</name>
    <dbReference type="NCBI Taxonomy" id="4565"/>
    <lineage>
        <taxon>Eukaryota</taxon>
        <taxon>Viridiplantae</taxon>
        <taxon>Streptophyta</taxon>
        <taxon>Embryophyta</taxon>
        <taxon>Tracheophyta</taxon>
        <taxon>Spermatophyta</taxon>
        <taxon>Magnoliopsida</taxon>
        <taxon>Liliopsida</taxon>
        <taxon>Poales</taxon>
        <taxon>Poaceae</taxon>
        <taxon>BOP clade</taxon>
        <taxon>Pooideae</taxon>
        <taxon>Triticodae</taxon>
        <taxon>Triticeae</taxon>
        <taxon>Triticinae</taxon>
        <taxon>Triticum</taxon>
    </lineage>
</organism>
<dbReference type="Gene3D" id="1.20.1280.50">
    <property type="match status" value="1"/>
</dbReference>
<dbReference type="PANTHER" id="PTHR33800:SF8">
    <property type="entry name" value="F-BOX DOMAIN-CONTAINING PROTEIN"/>
    <property type="match status" value="1"/>
</dbReference>
<feature type="domain" description="F-box" evidence="1">
    <location>
        <begin position="7"/>
        <end position="46"/>
    </location>
</feature>
<dbReference type="EnsemblPlants" id="TraesCS7A02G011800.1">
    <property type="protein sequence ID" value="TraesCS7A02G011800.1"/>
    <property type="gene ID" value="TraesCS7A02G011800"/>
</dbReference>
<sequence length="382" mass="42744">MYRLQGWADLPEGLLGSIIARLGLVSFYDLVAFSATCRSWRAAFSTFIPLLPPLLLRPDVPMSFRPRPPVINNLVPTRPCHATNIANQDTYHCCEIPLHSIFGENNAPPSPLEGFCFNGATYGHLIFSRHKSCLVVDVFTGVSVSSPQLPVVKDIELFYAALTTPLASSNSHLIVDIGSRNLFSRVGSQYWVGRSPNDGPINEIVVFKGRVFGIDNDLKLFKVQLTPQIHIQEMPVMESSMIKKWHRSNGWLVICGDMLLLVALRGPIIVTGSTFEVFCLDLSTEPASWLKMEKLENCAIFISTDKRSQGLSCMNPEIWGGRSNYIYRYSHDSKHWVALELGKPVQGDGSTSTFNPNIFIFMGRDSRVQPMWFVPSMLSLCR</sequence>
<feature type="domain" description="KIB1-4 beta-propeller" evidence="2">
    <location>
        <begin position="117"/>
        <end position="329"/>
    </location>
</feature>
<keyword evidence="4" id="KW-1185">Reference proteome</keyword>
<dbReference type="Gramene" id="TraesMAC7A03G03803180.1">
    <property type="protein sequence ID" value="TraesMAC7A03G03803180.1"/>
    <property type="gene ID" value="TraesMAC7A03G03803180"/>
</dbReference>
<evidence type="ECO:0000259" key="1">
    <source>
        <dbReference type="Pfam" id="PF00646"/>
    </source>
</evidence>
<evidence type="ECO:0000313" key="3">
    <source>
        <dbReference type="EnsemblPlants" id="TraesCS7A02G011800.1"/>
    </source>
</evidence>
<dbReference type="SUPFAM" id="SSF81383">
    <property type="entry name" value="F-box domain"/>
    <property type="match status" value="1"/>
</dbReference>
<dbReference type="InterPro" id="IPR005174">
    <property type="entry name" value="KIB1-4_b-propeller"/>
</dbReference>
<dbReference type="Gramene" id="TraesCS7A03G0024800.1">
    <property type="protein sequence ID" value="TraesCS7A03G0024800.1.CDS"/>
    <property type="gene ID" value="TraesCS7A03G0024800"/>
</dbReference>
<dbReference type="Proteomes" id="UP000019116">
    <property type="component" value="Chromosome 7A"/>
</dbReference>
<dbReference type="CDD" id="cd09917">
    <property type="entry name" value="F-box_SF"/>
    <property type="match status" value="1"/>
</dbReference>
<dbReference type="InterPro" id="IPR036047">
    <property type="entry name" value="F-box-like_dom_sf"/>
</dbReference>
<reference evidence="3" key="1">
    <citation type="submission" date="2018-08" db="EMBL/GenBank/DDBJ databases">
        <authorList>
            <person name="Rossello M."/>
        </authorList>
    </citation>
    <scope>NUCLEOTIDE SEQUENCE [LARGE SCALE GENOMIC DNA]</scope>
    <source>
        <strain evidence="3">cv. Chinese Spring</strain>
    </source>
</reference>
<dbReference type="OMA" id="FGENNAP"/>
<name>A0A3B6R6L4_WHEAT</name>
<dbReference type="InterPro" id="IPR001810">
    <property type="entry name" value="F-box_dom"/>
</dbReference>
<dbReference type="Gramene" id="TraesCS7A02G011800.1">
    <property type="protein sequence ID" value="TraesCS7A02G011800.1"/>
    <property type="gene ID" value="TraesCS7A02G011800"/>
</dbReference>
<evidence type="ECO:0000259" key="2">
    <source>
        <dbReference type="Pfam" id="PF03478"/>
    </source>
</evidence>
<dbReference type="PANTHER" id="PTHR33800">
    <property type="entry name" value="OS06G0113600 PROTEIN"/>
    <property type="match status" value="1"/>
</dbReference>
<dbReference type="OrthoDB" id="666312at2759"/>